<keyword evidence="3" id="KW-0175">Coiled coil</keyword>
<comment type="caution">
    <text evidence="8">The sequence shown here is derived from an EMBL/GenBank/DDBJ whole genome shotgun (WGS) entry which is preliminary data.</text>
</comment>
<dbReference type="PANTHER" id="PTHR30288:SF0">
    <property type="entry name" value="FLAGELLAR HOOK-ASSOCIATED PROTEIN 2"/>
    <property type="match status" value="1"/>
</dbReference>
<dbReference type="Proteomes" id="UP000316905">
    <property type="component" value="Unassembled WGS sequence"/>
</dbReference>
<evidence type="ECO:0000313" key="8">
    <source>
        <dbReference type="EMBL" id="TWI47045.1"/>
    </source>
</evidence>
<proteinExistence type="inferred from homology"/>
<dbReference type="InterPro" id="IPR010809">
    <property type="entry name" value="FliD_C"/>
</dbReference>
<dbReference type="GO" id="GO:0005576">
    <property type="term" value="C:extracellular region"/>
    <property type="evidence" value="ECO:0007669"/>
    <property type="project" value="UniProtKB-SubCell"/>
</dbReference>
<name>A0A562PRH1_9PSED</name>
<dbReference type="Pfam" id="PF07196">
    <property type="entry name" value="Flagellin_IN"/>
    <property type="match status" value="1"/>
</dbReference>
<comment type="function">
    <text evidence="5">Required for morphogenesis and for the elongation of the flagellar filament by facilitating polymerization of the flagellin monomers at the tip of growing filament. Forms a capping structure, which prevents flagellin subunits (transported through the central channel of the flagellum) from leaking out without polymerization at the distal end.</text>
</comment>
<evidence type="ECO:0000313" key="9">
    <source>
        <dbReference type="Proteomes" id="UP000316905"/>
    </source>
</evidence>
<feature type="domain" description="Flagellar hook-associated protein 2 N-terminal" evidence="6">
    <location>
        <begin position="12"/>
        <end position="108"/>
    </location>
</feature>
<dbReference type="AlphaFoldDB" id="A0A562PRH1"/>
<accession>A0A562PRH1</accession>
<keyword evidence="8" id="KW-0282">Flagellum</keyword>
<keyword evidence="9" id="KW-1185">Reference proteome</keyword>
<dbReference type="OrthoDB" id="9810816at2"/>
<evidence type="ECO:0000256" key="5">
    <source>
        <dbReference type="RuleBase" id="RU362066"/>
    </source>
</evidence>
<protein>
    <recommendedName>
        <fullName evidence="5">Flagellar hook-associated protein 2</fullName>
        <shortName evidence="5">HAP2</shortName>
    </recommendedName>
    <alternativeName>
        <fullName evidence="5">Flagellar cap protein</fullName>
    </alternativeName>
</protein>
<reference evidence="8 9" key="1">
    <citation type="journal article" date="2015" name="Stand. Genomic Sci.">
        <title>Genomic Encyclopedia of Bacterial and Archaeal Type Strains, Phase III: the genomes of soil and plant-associated and newly described type strains.</title>
        <authorList>
            <person name="Whitman W.B."/>
            <person name="Woyke T."/>
            <person name="Klenk H.P."/>
            <person name="Zhou Y."/>
            <person name="Lilburn T.G."/>
            <person name="Beck B.J."/>
            <person name="De Vos P."/>
            <person name="Vandamme P."/>
            <person name="Eisen J.A."/>
            <person name="Garrity G."/>
            <person name="Hugenholtz P."/>
            <person name="Kyrpides N.C."/>
        </authorList>
    </citation>
    <scope>NUCLEOTIDE SEQUENCE [LARGE SCALE GENOMIC DNA]</scope>
    <source>
        <strain evidence="8 9">CGMCC 1.6858</strain>
    </source>
</reference>
<dbReference type="GO" id="GO:0009424">
    <property type="term" value="C:bacterial-type flagellum hook"/>
    <property type="evidence" value="ECO:0007669"/>
    <property type="project" value="UniProtKB-UniRule"/>
</dbReference>
<evidence type="ECO:0000256" key="1">
    <source>
        <dbReference type="ARBA" id="ARBA00009764"/>
    </source>
</evidence>
<dbReference type="Pfam" id="PF02465">
    <property type="entry name" value="FliD_N"/>
    <property type="match status" value="1"/>
</dbReference>
<keyword evidence="5" id="KW-0964">Secreted</keyword>
<dbReference type="EMBL" id="VLKY01000027">
    <property type="protein sequence ID" value="TWI47045.1"/>
    <property type="molecule type" value="Genomic_DNA"/>
</dbReference>
<comment type="subcellular location">
    <subcellularLocation>
        <location evidence="5">Secreted</location>
    </subcellularLocation>
    <subcellularLocation>
        <location evidence="5">Bacterial flagellum</location>
    </subcellularLocation>
</comment>
<comment type="similarity">
    <text evidence="1 5">Belongs to the FliD family.</text>
</comment>
<dbReference type="Pfam" id="PF07195">
    <property type="entry name" value="FliD_C"/>
    <property type="match status" value="1"/>
</dbReference>
<dbReference type="InterPro" id="IPR010810">
    <property type="entry name" value="Flagellin_hook_IN_motif"/>
</dbReference>
<evidence type="ECO:0000256" key="3">
    <source>
        <dbReference type="ARBA" id="ARBA00023054"/>
    </source>
</evidence>
<comment type="subunit">
    <text evidence="2 5">Homopentamer.</text>
</comment>
<dbReference type="InterPro" id="IPR040026">
    <property type="entry name" value="FliD"/>
</dbReference>
<gene>
    <name evidence="8" type="ORF">IQ22_04429</name>
</gene>
<evidence type="ECO:0000259" key="7">
    <source>
        <dbReference type="Pfam" id="PF07195"/>
    </source>
</evidence>
<sequence length="459" mass="47689">MANITLGSGFNSGLDIQSIVSALVSADRAPKDAQLSRLETATTAKISSLGTLKSSLSEFQTSLKNLNDIDLFNQRTATSSDSARVTATTSTTAAAGVYSLEVIQLASSSKISSGAIAGDSSATFSQGGTLVIGRGSDSYNVSVADGASLKDIRDNINSQLKSNGVTANIVTDPSTNKSRLVLSSDKGGTGNDLTLTTSNAGLEALADSVDGSRKVTTTLQLAVDAKFKVDGLELSSASNEVAGVVEGVVFNLVKAESNQNVTVTVGENTTGVKEKIKSFVDSYNKLISTTNTLTSVIAVGDGKQPQTGNLVGDSSVRSLLSKIRGELTSQVEGPFRVLADLGVTTQKDGKLAIDDEKLSSALSDNYDSVGSFLAGTNGLMQRLSNSIDGYVKSGGLLEQRVNGLQTTLRQVDEQKIQQEARAAALEERLLKQFNAMDALVGQMSNTSSSLLATLSSINS</sequence>
<dbReference type="GO" id="GO:0071973">
    <property type="term" value="P:bacterial-type flagellum-dependent cell motility"/>
    <property type="evidence" value="ECO:0007669"/>
    <property type="project" value="TreeGrafter"/>
</dbReference>
<evidence type="ECO:0000256" key="4">
    <source>
        <dbReference type="ARBA" id="ARBA00023143"/>
    </source>
</evidence>
<organism evidence="8 9">
    <name type="scientific">Pseudomonas duriflava</name>
    <dbReference type="NCBI Taxonomy" id="459528"/>
    <lineage>
        <taxon>Bacteria</taxon>
        <taxon>Pseudomonadati</taxon>
        <taxon>Pseudomonadota</taxon>
        <taxon>Gammaproteobacteria</taxon>
        <taxon>Pseudomonadales</taxon>
        <taxon>Pseudomonadaceae</taxon>
        <taxon>Pseudomonas</taxon>
    </lineage>
</organism>
<keyword evidence="8" id="KW-0969">Cilium</keyword>
<dbReference type="GO" id="GO:0007155">
    <property type="term" value="P:cell adhesion"/>
    <property type="evidence" value="ECO:0007669"/>
    <property type="project" value="InterPro"/>
</dbReference>
<feature type="domain" description="Flagellar hook-associated protein 2 C-terminal" evidence="7">
    <location>
        <begin position="222"/>
        <end position="444"/>
    </location>
</feature>
<dbReference type="PANTHER" id="PTHR30288">
    <property type="entry name" value="FLAGELLAR CAP/ASSEMBLY PROTEIN FLID"/>
    <property type="match status" value="1"/>
</dbReference>
<keyword evidence="8" id="KW-0966">Cell projection</keyword>
<dbReference type="GO" id="GO:0009421">
    <property type="term" value="C:bacterial-type flagellum filament cap"/>
    <property type="evidence" value="ECO:0007669"/>
    <property type="project" value="InterPro"/>
</dbReference>
<evidence type="ECO:0000259" key="6">
    <source>
        <dbReference type="Pfam" id="PF02465"/>
    </source>
</evidence>
<dbReference type="RefSeq" id="WP_145145873.1">
    <property type="nucleotide sequence ID" value="NZ_VLKY01000027.1"/>
</dbReference>
<keyword evidence="4 5" id="KW-0975">Bacterial flagellum</keyword>
<evidence type="ECO:0000256" key="2">
    <source>
        <dbReference type="ARBA" id="ARBA00011255"/>
    </source>
</evidence>
<dbReference type="InterPro" id="IPR003481">
    <property type="entry name" value="FliD_N"/>
</dbReference>